<proteinExistence type="predicted"/>
<evidence type="ECO:0000313" key="3">
    <source>
        <dbReference type="EMBL" id="MDC3423903.1"/>
    </source>
</evidence>
<reference evidence="3" key="1">
    <citation type="submission" date="2022-06" db="EMBL/GenBank/DDBJ databases">
        <title>Aquibacillus sp. a new bacterium isolated from soil saline samples.</title>
        <authorList>
            <person name="Galisteo C."/>
            <person name="De La Haba R."/>
            <person name="Sanchez-Porro C."/>
            <person name="Ventosa A."/>
        </authorList>
    </citation>
    <scope>NUCLEOTIDE SEQUENCE</scope>
    <source>
        <strain evidence="3">3ASR75-11</strain>
    </source>
</reference>
<evidence type="ECO:0000256" key="1">
    <source>
        <dbReference type="SAM" id="MobiDB-lite"/>
    </source>
</evidence>
<dbReference type="PROSITE" id="PS51782">
    <property type="entry name" value="LYSM"/>
    <property type="match status" value="1"/>
</dbReference>
<dbReference type="Gene3D" id="3.10.350.10">
    <property type="entry name" value="LysM domain"/>
    <property type="match status" value="1"/>
</dbReference>
<feature type="region of interest" description="Disordered" evidence="1">
    <location>
        <begin position="191"/>
        <end position="219"/>
    </location>
</feature>
<evidence type="ECO:0000259" key="2">
    <source>
        <dbReference type="PROSITE" id="PS51782"/>
    </source>
</evidence>
<gene>
    <name evidence="3" type="primary">spoVID</name>
    <name evidence="3" type="ORF">NC797_05195</name>
</gene>
<feature type="region of interest" description="Disordered" evidence="1">
    <location>
        <begin position="148"/>
        <end position="168"/>
    </location>
</feature>
<dbReference type="Pfam" id="PF20918">
    <property type="entry name" value="SPOCS_spoVID-N"/>
    <property type="match status" value="1"/>
</dbReference>
<feature type="region of interest" description="Disordered" evidence="1">
    <location>
        <begin position="264"/>
        <end position="285"/>
    </location>
</feature>
<evidence type="ECO:0000313" key="4">
    <source>
        <dbReference type="Proteomes" id="UP001145050"/>
    </source>
</evidence>
<dbReference type="Proteomes" id="UP001145050">
    <property type="component" value="Unassembled WGS sequence"/>
</dbReference>
<dbReference type="SUPFAM" id="SSF54106">
    <property type="entry name" value="LysM domain"/>
    <property type="match status" value="1"/>
</dbReference>
<dbReference type="InterPro" id="IPR048862">
    <property type="entry name" value="SPOCS_spoVID_N"/>
</dbReference>
<dbReference type="CDD" id="cd00118">
    <property type="entry name" value="LysM"/>
    <property type="match status" value="1"/>
</dbReference>
<dbReference type="SMART" id="SM00257">
    <property type="entry name" value="LysM"/>
    <property type="match status" value="1"/>
</dbReference>
<dbReference type="AlphaFoldDB" id="A0A9X3WSL0"/>
<name>A0A9X3WSL0_9BACI</name>
<protein>
    <submittedName>
        <fullName evidence="3">Stage VI sporulation protein D</fullName>
    </submittedName>
</protein>
<dbReference type="EMBL" id="JAMQKB010000003">
    <property type="protein sequence ID" value="MDC3423903.1"/>
    <property type="molecule type" value="Genomic_DNA"/>
</dbReference>
<dbReference type="NCBIfam" id="TIGR02907">
    <property type="entry name" value="spore_VI_D"/>
    <property type="match status" value="1"/>
</dbReference>
<feature type="compositionally biased region" description="Basic and acidic residues" evidence="1">
    <location>
        <begin position="274"/>
        <end position="283"/>
    </location>
</feature>
<sequence>MTYEDPSVFTFELDESLWFKKGQEVDELMGVSLEPEISIQEFNDYVQIRGVIELKGEYFQVKEDLNEEEEQVLSLRDYPSKRLVERVESYEDGVNEFFHRFPVEISVPQYRVHSLEDVMVGIETFDYELPERSQLKLSATVAIHGVRDEETALESSREENQPNVEEDLDQDVPFDDETIDFEFKEEVPLDVPENELTEGPLDTPELEEPAKKKEKNKWKNKKTQSFAEFFGKNSEKKLVDDIVEPFNQDESDIFNDSPVLTFEEQGGEVEEDQVPEREEEKTNQDASYLLNIFDNKKEQERYAKMKMCIVQDSDTLISIAERYDVSPLQITKSNKLEEDDVLEGQILYIPIKEK</sequence>
<feature type="compositionally biased region" description="Basic and acidic residues" evidence="1">
    <location>
        <begin position="148"/>
        <end position="160"/>
    </location>
</feature>
<feature type="domain" description="LysM" evidence="2">
    <location>
        <begin position="306"/>
        <end position="349"/>
    </location>
</feature>
<dbReference type="InterPro" id="IPR036779">
    <property type="entry name" value="LysM_dom_sf"/>
</dbReference>
<accession>A0A9X3WSL0</accession>
<dbReference type="Pfam" id="PF01476">
    <property type="entry name" value="LysM"/>
    <property type="match status" value="1"/>
</dbReference>
<dbReference type="InterPro" id="IPR018392">
    <property type="entry name" value="LysM"/>
</dbReference>
<dbReference type="InterPro" id="IPR014256">
    <property type="entry name" value="Spore_VI_D"/>
</dbReference>
<dbReference type="RefSeq" id="WP_272435683.1">
    <property type="nucleotide sequence ID" value="NZ_JAMQKB010000003.1"/>
</dbReference>
<organism evidence="3 4">
    <name type="scientific">Terrihalobacillus insolitus</name>
    <dbReference type="NCBI Taxonomy" id="2950438"/>
    <lineage>
        <taxon>Bacteria</taxon>
        <taxon>Bacillati</taxon>
        <taxon>Bacillota</taxon>
        <taxon>Bacilli</taxon>
        <taxon>Bacillales</taxon>
        <taxon>Bacillaceae</taxon>
        <taxon>Terrihalobacillus</taxon>
    </lineage>
</organism>
<comment type="caution">
    <text evidence="3">The sequence shown here is derived from an EMBL/GenBank/DDBJ whole genome shotgun (WGS) entry which is preliminary data.</text>
</comment>
<keyword evidence="4" id="KW-1185">Reference proteome</keyword>